<evidence type="ECO:0000313" key="4">
    <source>
        <dbReference type="Proteomes" id="UP000218335"/>
    </source>
</evidence>
<dbReference type="AlphaFoldDB" id="A0A2A4GWL0"/>
<keyword evidence="3" id="KW-0808">Transferase</keyword>
<dbReference type="Pfam" id="PF00797">
    <property type="entry name" value="Acetyltransf_2"/>
    <property type="match status" value="1"/>
</dbReference>
<organism evidence="3 4">
    <name type="scientific">Staphylococcus delphini</name>
    <dbReference type="NCBI Taxonomy" id="53344"/>
    <lineage>
        <taxon>Bacteria</taxon>
        <taxon>Bacillati</taxon>
        <taxon>Bacillota</taxon>
        <taxon>Bacilli</taxon>
        <taxon>Bacillales</taxon>
        <taxon>Staphylococcaceae</taxon>
        <taxon>Staphylococcus</taxon>
        <taxon>Staphylococcus intermedius group</taxon>
    </lineage>
</organism>
<dbReference type="EMBL" id="MWUU01000007">
    <property type="protein sequence ID" value="PCF55329.1"/>
    <property type="molecule type" value="Genomic_DNA"/>
</dbReference>
<comment type="similarity">
    <text evidence="1 2">Belongs to the arylamine N-acetyltransferase family.</text>
</comment>
<name>A0A2A4GWL0_9STAP</name>
<gene>
    <name evidence="3" type="ORF">B5C08_06680</name>
</gene>
<dbReference type="InterPro" id="IPR053710">
    <property type="entry name" value="Arylamine_NAT_domain_sf"/>
</dbReference>
<dbReference type="Proteomes" id="UP000218335">
    <property type="component" value="Unassembled WGS sequence"/>
</dbReference>
<dbReference type="InterPro" id="IPR038765">
    <property type="entry name" value="Papain-like_cys_pep_sf"/>
</dbReference>
<protein>
    <submittedName>
        <fullName evidence="3">Arylamine N-acetyltransferase</fullName>
    </submittedName>
</protein>
<dbReference type="InterPro" id="IPR001447">
    <property type="entry name" value="Arylamine_N-AcTrfase"/>
</dbReference>
<dbReference type="RefSeq" id="WP_096593763.1">
    <property type="nucleotide sequence ID" value="NZ_CP094734.1"/>
</dbReference>
<comment type="caution">
    <text evidence="3">The sequence shown here is derived from an EMBL/GenBank/DDBJ whole genome shotgun (WGS) entry which is preliminary data.</text>
</comment>
<evidence type="ECO:0000256" key="2">
    <source>
        <dbReference type="RuleBase" id="RU003452"/>
    </source>
</evidence>
<evidence type="ECO:0000313" key="3">
    <source>
        <dbReference type="EMBL" id="PCF55329.1"/>
    </source>
</evidence>
<evidence type="ECO:0000256" key="1">
    <source>
        <dbReference type="ARBA" id="ARBA00006547"/>
    </source>
</evidence>
<dbReference type="PANTHER" id="PTHR11786:SF0">
    <property type="entry name" value="ARYLAMINE N-ACETYLTRANSFERASE 4-RELATED"/>
    <property type="match status" value="1"/>
</dbReference>
<dbReference type="PRINTS" id="PR01543">
    <property type="entry name" value="ANATRNSFRASE"/>
</dbReference>
<accession>A0A2A4GWL0</accession>
<proteinExistence type="inferred from homology"/>
<sequence>MDTQQVDRKIEVDEQKQFHNRVEALDYYTQQFMQHVPFENLDVQNGVPISTDLDDLYQKIIEQGRGGYCYEVNTFYAAYLESKGYETHFLPATIHTPDGGRSLEDSHMTLAVVIDGETYIADVGFGDLPVKAIHVTDDGHDTVKDVSGAYRAKRENDMILVQKWMDDAWQTKFEAKSQPQALHDFDDVLEYNQHDPESHFVNSVIVTMPTETGRVTMTQNNLTVTDKDGKHKTPVTPDNYQQLLQQHFGIDLTVPRLEKTEKE</sequence>
<dbReference type="GO" id="GO:0016407">
    <property type="term" value="F:acetyltransferase activity"/>
    <property type="evidence" value="ECO:0007669"/>
    <property type="project" value="InterPro"/>
</dbReference>
<reference evidence="3 4" key="1">
    <citation type="journal article" date="2017" name="PLoS ONE">
        <title>Development of a real-time PCR for detection of Staphylococcus pseudintermedius using a novel automated comparison of whole-genome sequences.</title>
        <authorList>
            <person name="Verstappen K.M."/>
            <person name="Huijbregts L."/>
            <person name="Spaninks M."/>
            <person name="Wagenaar J.A."/>
            <person name="Fluit A.C."/>
            <person name="Duim B."/>
        </authorList>
    </citation>
    <scope>NUCLEOTIDE SEQUENCE [LARGE SCALE GENOMIC DNA]</scope>
    <source>
        <strain evidence="3 4">215070706401-1</strain>
    </source>
</reference>
<dbReference type="Gene3D" id="3.30.2140.20">
    <property type="match status" value="1"/>
</dbReference>
<dbReference type="SUPFAM" id="SSF54001">
    <property type="entry name" value="Cysteine proteinases"/>
    <property type="match status" value="1"/>
</dbReference>
<dbReference type="GeneID" id="77323883"/>
<dbReference type="PANTHER" id="PTHR11786">
    <property type="entry name" value="N-HYDROXYARYLAMINE O-ACETYLTRANSFERASE"/>
    <property type="match status" value="1"/>
</dbReference>